<dbReference type="Proteomes" id="UP001367508">
    <property type="component" value="Unassembled WGS sequence"/>
</dbReference>
<dbReference type="EMBL" id="JAYMYQ010000006">
    <property type="protein sequence ID" value="KAK7323829.1"/>
    <property type="molecule type" value="Genomic_DNA"/>
</dbReference>
<organism evidence="1 2">
    <name type="scientific">Canavalia gladiata</name>
    <name type="common">Sword bean</name>
    <name type="synonym">Dolichos gladiatus</name>
    <dbReference type="NCBI Taxonomy" id="3824"/>
    <lineage>
        <taxon>Eukaryota</taxon>
        <taxon>Viridiplantae</taxon>
        <taxon>Streptophyta</taxon>
        <taxon>Embryophyta</taxon>
        <taxon>Tracheophyta</taxon>
        <taxon>Spermatophyta</taxon>
        <taxon>Magnoliopsida</taxon>
        <taxon>eudicotyledons</taxon>
        <taxon>Gunneridae</taxon>
        <taxon>Pentapetalae</taxon>
        <taxon>rosids</taxon>
        <taxon>fabids</taxon>
        <taxon>Fabales</taxon>
        <taxon>Fabaceae</taxon>
        <taxon>Papilionoideae</taxon>
        <taxon>50 kb inversion clade</taxon>
        <taxon>NPAAA clade</taxon>
        <taxon>indigoferoid/millettioid clade</taxon>
        <taxon>Phaseoleae</taxon>
        <taxon>Canavalia</taxon>
    </lineage>
</organism>
<protein>
    <submittedName>
        <fullName evidence="1">Uncharacterized protein</fullName>
    </submittedName>
</protein>
<sequence length="194" mass="21705">MYQQCMEPHLLMDTATPRIIDRTTSSLIEFGQLLHQASLWPCGLKRSINSVYNFRSPTLSIDVLAEGRPWSKSATYGLRSHCYWKTSSSWRFRFLIKVNWSYALKLGTTTATSSMQLSWNLDTGSAFTKCRFGGKHVSFHPKVSAAGSPTGAGKHAEILGITWKVNIALGLFQTTGQLVFPSGTLPHDHGWNFY</sequence>
<comment type="caution">
    <text evidence="1">The sequence shown here is derived from an EMBL/GenBank/DDBJ whole genome shotgun (WGS) entry which is preliminary data.</text>
</comment>
<reference evidence="1 2" key="1">
    <citation type="submission" date="2024-01" db="EMBL/GenBank/DDBJ databases">
        <title>The genomes of 5 underutilized Papilionoideae crops provide insights into root nodulation and disease resistanc.</title>
        <authorList>
            <person name="Jiang F."/>
        </authorList>
    </citation>
    <scope>NUCLEOTIDE SEQUENCE [LARGE SCALE GENOMIC DNA]</scope>
    <source>
        <strain evidence="1">LVBAO_FW01</strain>
        <tissue evidence="1">Leaves</tissue>
    </source>
</reference>
<accession>A0AAN9KXM9</accession>
<dbReference type="AlphaFoldDB" id="A0AAN9KXM9"/>
<proteinExistence type="predicted"/>
<evidence type="ECO:0000313" key="2">
    <source>
        <dbReference type="Proteomes" id="UP001367508"/>
    </source>
</evidence>
<gene>
    <name evidence="1" type="ORF">VNO77_27325</name>
</gene>
<keyword evidence="2" id="KW-1185">Reference proteome</keyword>
<name>A0AAN9KXM9_CANGL</name>
<evidence type="ECO:0000313" key="1">
    <source>
        <dbReference type="EMBL" id="KAK7323829.1"/>
    </source>
</evidence>